<dbReference type="InterPro" id="IPR024747">
    <property type="entry name" value="Pyridox_Oxase-rel"/>
</dbReference>
<dbReference type="PANTHER" id="PTHR34071">
    <property type="entry name" value="5-NITROIMIDAZOLE ANTIBIOTICS RESISTANCE PROTEIN, NIMA-FAMILY-RELATED PROTEIN-RELATED"/>
    <property type="match status" value="1"/>
</dbReference>
<gene>
    <name evidence="1" type="ORF">AXF13_11645</name>
</gene>
<dbReference type="SUPFAM" id="SSF50475">
    <property type="entry name" value="FMN-binding split barrel"/>
    <property type="match status" value="1"/>
</dbReference>
<dbReference type="KEGG" id="dfi:AXF13_11645"/>
<organism evidence="1 2">
    <name type="scientific">Desulfovibrio fairfieldensis</name>
    <dbReference type="NCBI Taxonomy" id="44742"/>
    <lineage>
        <taxon>Bacteria</taxon>
        <taxon>Pseudomonadati</taxon>
        <taxon>Thermodesulfobacteriota</taxon>
        <taxon>Desulfovibrionia</taxon>
        <taxon>Desulfovibrionales</taxon>
        <taxon>Desulfovibrionaceae</taxon>
        <taxon>Desulfovibrio</taxon>
    </lineage>
</organism>
<dbReference type="EMBL" id="CP014229">
    <property type="protein sequence ID" value="AMD90723.1"/>
    <property type="molecule type" value="Genomic_DNA"/>
</dbReference>
<evidence type="ECO:0000313" key="2">
    <source>
        <dbReference type="Proteomes" id="UP000069241"/>
    </source>
</evidence>
<keyword evidence="2" id="KW-1185">Reference proteome</keyword>
<evidence type="ECO:0000313" key="1">
    <source>
        <dbReference type="EMBL" id="AMD90723.1"/>
    </source>
</evidence>
<dbReference type="STRING" id="44742.AXF13_11645"/>
<reference evidence="2" key="1">
    <citation type="submission" date="2016-02" db="EMBL/GenBank/DDBJ databases">
        <authorList>
            <person name="Holder M.E."/>
            <person name="Ajami N.J."/>
            <person name="Petrosino J.F."/>
        </authorList>
    </citation>
    <scope>NUCLEOTIDE SEQUENCE [LARGE SCALE GENOMIC DNA]</scope>
    <source>
        <strain evidence="2">CCUG 45958</strain>
    </source>
</reference>
<dbReference type="InterPro" id="IPR012349">
    <property type="entry name" value="Split_barrel_FMN-bd"/>
</dbReference>
<name>A0A109W9Z2_9BACT</name>
<sequence length="158" mass="17722">MRLSKRECSEPAFFDEVFAKAEELFLALNNGDFPYLISLNFVRLDQRIYLHSAPEGTKLDLIRKDGRVAFSLAADVRIDREKSSTYYKSICGTGRASLVEDTEEKRLALDSLAERYAARCPRPAPDANVRRVAVIRIDILSLTGKRCLPEGATSPEPV</sequence>
<dbReference type="Pfam" id="PF12900">
    <property type="entry name" value="Pyridox_ox_2"/>
    <property type="match status" value="1"/>
</dbReference>
<accession>A0A109W9Z2</accession>
<dbReference type="AlphaFoldDB" id="A0A109W9Z2"/>
<protein>
    <submittedName>
        <fullName evidence="1">Pyridoxamine 5-phosphate oxidase</fullName>
    </submittedName>
</protein>
<dbReference type="Gene3D" id="2.30.110.10">
    <property type="entry name" value="Electron Transport, Fmn-binding Protein, Chain A"/>
    <property type="match status" value="1"/>
</dbReference>
<dbReference type="PANTHER" id="PTHR34071:SF2">
    <property type="entry name" value="FLAVIN-NUCLEOTIDE-BINDING PROTEIN"/>
    <property type="match status" value="1"/>
</dbReference>
<dbReference type="Proteomes" id="UP000069241">
    <property type="component" value="Chromosome"/>
</dbReference>
<proteinExistence type="predicted"/>
<dbReference type="RefSeq" id="WP_062253443.1">
    <property type="nucleotide sequence ID" value="NZ_CP014229.1"/>
</dbReference>